<dbReference type="OrthoDB" id="5871651at2759"/>
<keyword evidence="3" id="KW-1185">Reference proteome</keyword>
<evidence type="ECO:0000313" key="2">
    <source>
        <dbReference type="EMBL" id="VDP05777.1"/>
    </source>
</evidence>
<dbReference type="AlphaFoldDB" id="A0A183G4D8"/>
<proteinExistence type="predicted"/>
<feature type="compositionally biased region" description="Polar residues" evidence="1">
    <location>
        <begin position="105"/>
        <end position="128"/>
    </location>
</feature>
<accession>A0A3P7ZWD6</accession>
<accession>A0A183G4D8</accession>
<dbReference type="EMBL" id="UZAH01029386">
    <property type="protein sequence ID" value="VDP05777.1"/>
    <property type="molecule type" value="Genomic_DNA"/>
</dbReference>
<feature type="region of interest" description="Disordered" evidence="1">
    <location>
        <begin position="103"/>
        <end position="128"/>
    </location>
</feature>
<evidence type="ECO:0000313" key="4">
    <source>
        <dbReference type="WBParaSite" id="HPBE_0001637801-mRNA-1"/>
    </source>
</evidence>
<dbReference type="Proteomes" id="UP000050761">
    <property type="component" value="Unassembled WGS sequence"/>
</dbReference>
<evidence type="ECO:0000256" key="1">
    <source>
        <dbReference type="SAM" id="MobiDB-lite"/>
    </source>
</evidence>
<name>A0A183G4D8_HELPZ</name>
<protein>
    <submittedName>
        <fullName evidence="4">Tim44 domain-containing protein</fullName>
    </submittedName>
</protein>
<organism evidence="3 4">
    <name type="scientific">Heligmosomoides polygyrus</name>
    <name type="common">Parasitic roundworm</name>
    <dbReference type="NCBI Taxonomy" id="6339"/>
    <lineage>
        <taxon>Eukaryota</taxon>
        <taxon>Metazoa</taxon>
        <taxon>Ecdysozoa</taxon>
        <taxon>Nematoda</taxon>
        <taxon>Chromadorea</taxon>
        <taxon>Rhabditida</taxon>
        <taxon>Rhabditina</taxon>
        <taxon>Rhabditomorpha</taxon>
        <taxon>Strongyloidea</taxon>
        <taxon>Heligmosomidae</taxon>
        <taxon>Heligmosomoides</taxon>
    </lineage>
</organism>
<sequence>MGWKKTLANTVRKYVLLAFGSQRYPKVVRSLFDMPNDFCGPLKTTESGNKYILNIVFRFTRQSCLTLDVADQSVTSPEGLSLQAMEHDFQSPVAVDDDVHDEAMDTTSSHSDNKTNAPPSPDQTQVSDTVGGAQLEAAHLELPFPDRLDLHAIQLDQYGINIRTVRFQNSTIVAPVSVEEASLPRRPSVWRVARQYGTFKLCMQGHRALVTSNKNCFRDANDFEEVTDNSFIVASFRARQIDYMRFAFTPKNARGLYALMADIQYFLSAPPVPGNIRLITNIYRDMIKSKLTNFKLFESRPQEVMRFLQPIYSKTCGAIAASATEASDHRVYNVIWATPDIGRFVEGAYQADTLRSRIVHLAVDDSHIRVTAELILKDTARFRAYMLSTPHKRMAVGTALYTVDDRSNPVWQCSKIVKWRVFSNQIRRLGKLRERF</sequence>
<reference evidence="4" key="2">
    <citation type="submission" date="2019-09" db="UniProtKB">
        <authorList>
            <consortium name="WormBaseParasite"/>
        </authorList>
    </citation>
    <scope>IDENTIFICATION</scope>
</reference>
<evidence type="ECO:0000313" key="3">
    <source>
        <dbReference type="Proteomes" id="UP000050761"/>
    </source>
</evidence>
<dbReference type="WBParaSite" id="HPBE_0001637801-mRNA-1">
    <property type="protein sequence ID" value="HPBE_0001637801-mRNA-1"/>
    <property type="gene ID" value="HPBE_0001637801"/>
</dbReference>
<gene>
    <name evidence="2" type="ORF">HPBE_LOCUS16377</name>
</gene>
<reference evidence="2 3" key="1">
    <citation type="submission" date="2018-11" db="EMBL/GenBank/DDBJ databases">
        <authorList>
            <consortium name="Pathogen Informatics"/>
        </authorList>
    </citation>
    <scope>NUCLEOTIDE SEQUENCE [LARGE SCALE GENOMIC DNA]</scope>
</reference>